<protein>
    <submittedName>
        <fullName evidence="1">Uncharacterized protein</fullName>
    </submittedName>
</protein>
<gene>
    <name evidence="1" type="ORF">MCHLO_00975</name>
</gene>
<dbReference type="EMBL" id="DF838807">
    <property type="protein sequence ID" value="GAT43286.1"/>
    <property type="molecule type" value="Genomic_DNA"/>
</dbReference>
<sequence length="595" mass="65934">MATTTSINNWSDLMDLILPEDTVGALYSQWANAPPCYENCRPPPATPLCVLQDNSLVARLRERMRSFIELNELGALPAEFKNDYEFFLRCMSEIAPVTAFGVKAYVWELNGLVDRLWKTFDRSFGFNGFESASASECSSHTTLFVVDRRHGAPPPFVHAGACILSYEDQLVELLGDDLPVDSPEPMPAGACGGRHAVLKQQGVELAELQELVRQQPPNAMHHQDVHSRHGGPVFCRNRTSHFLCFRERSAIGFKVVFRAHRALATVVLDNGREGMALLASPVHSMAACDLEPGPAPETLLAVWFALSIPDHDFIVAGKTIRGVPFPPLIDIATLVSPDTFRALKERIGAKWEGEHGRPPSPVDSPDSPLVVGPPSHVFKSLTFSDARVVRHLRRISLVHLQTRDFNVSSPEPRDNVPTHGGDLVLTSLVARPKITTMYRGTLRIAGDHELPVPIIFKVYPTSHMSTLITELSAYEKLQHLAVVPVCYGAFVLDTRTRTSATATGMDASWVGLILEDPDGVRWNSWDALPMRDCLAIFDTFQQIHRAGVQFGYPTADDVARRDGRWYCIHLERASGHECVGGSCEELSDLLRRLKI</sequence>
<evidence type="ECO:0000313" key="2">
    <source>
        <dbReference type="Proteomes" id="UP000815677"/>
    </source>
</evidence>
<accession>A0ABQ0L0J4</accession>
<proteinExistence type="predicted"/>
<keyword evidence="2" id="KW-1185">Reference proteome</keyword>
<reference evidence="1" key="1">
    <citation type="submission" date="2014-09" db="EMBL/GenBank/DDBJ databases">
        <title>Genome sequence of the luminous mushroom Mycena chlorophos for searching fungal bioluminescence genes.</title>
        <authorList>
            <person name="Tanaka Y."/>
            <person name="Kasuga D."/>
            <person name="Oba Y."/>
            <person name="Hase S."/>
            <person name="Sato K."/>
            <person name="Oba Y."/>
            <person name="Sakakibara Y."/>
        </authorList>
    </citation>
    <scope>NUCLEOTIDE SEQUENCE</scope>
</reference>
<name>A0ABQ0L0J4_MYCCL</name>
<dbReference type="Proteomes" id="UP000815677">
    <property type="component" value="Unassembled WGS sequence"/>
</dbReference>
<evidence type="ECO:0000313" key="1">
    <source>
        <dbReference type="EMBL" id="GAT43286.1"/>
    </source>
</evidence>
<organism evidence="1 2">
    <name type="scientific">Mycena chlorophos</name>
    <name type="common">Agaric fungus</name>
    <name type="synonym">Agaricus chlorophos</name>
    <dbReference type="NCBI Taxonomy" id="658473"/>
    <lineage>
        <taxon>Eukaryota</taxon>
        <taxon>Fungi</taxon>
        <taxon>Dikarya</taxon>
        <taxon>Basidiomycota</taxon>
        <taxon>Agaricomycotina</taxon>
        <taxon>Agaricomycetes</taxon>
        <taxon>Agaricomycetidae</taxon>
        <taxon>Agaricales</taxon>
        <taxon>Marasmiineae</taxon>
        <taxon>Mycenaceae</taxon>
        <taxon>Mycena</taxon>
    </lineage>
</organism>